<feature type="compositionally biased region" description="Low complexity" evidence="1">
    <location>
        <begin position="69"/>
        <end position="81"/>
    </location>
</feature>
<comment type="caution">
    <text evidence="4">The sequence shown here is derived from an EMBL/GenBank/DDBJ whole genome shotgun (WGS) entry which is preliminary data.</text>
</comment>
<proteinExistence type="predicted"/>
<protein>
    <submittedName>
        <fullName evidence="4">1,4-beta-N-acetylmuramidase</fullName>
    </submittedName>
</protein>
<feature type="signal peptide" evidence="2">
    <location>
        <begin position="1"/>
        <end position="31"/>
    </location>
</feature>
<evidence type="ECO:0000259" key="3">
    <source>
        <dbReference type="Pfam" id="PF18885"/>
    </source>
</evidence>
<feature type="region of interest" description="Disordered" evidence="1">
    <location>
        <begin position="36"/>
        <end position="135"/>
    </location>
</feature>
<dbReference type="InterPro" id="IPR043708">
    <property type="entry name" value="DUF5648"/>
</dbReference>
<evidence type="ECO:0000256" key="1">
    <source>
        <dbReference type="SAM" id="MobiDB-lite"/>
    </source>
</evidence>
<sequence length="492" mass="52644">MVSARVFHRMAAVFAASTLMLSMGMIQLEYAAADDSSTGQDSSQATPGNTSDAINKDGVGADNGNNAVDDPAPAEGDAAAGNDGGDGSSLSVDQSNSGDDVVSNNAEANSDGDDTGSEEKPEDSSQSASNIAASEASWSVVPSFASAYQRYESDAQKRLATLCKSNGCAVSKLKDNGLVKISDGYKGSYTADASGGIITNAQDTSVQSATTYQFTVPRNTTGKFSIRNNAALSGTRPSFIMAAHGPFDTQNGGSYVYAGYIGDQRNGLRFSSSGDFSSWLNKSSNGSVQGDQFLGLRTASLCGTSFCTSGSGAEGNWLYFNNTTAQPITVFVVLTAQGTDSTKSAARLQVSYAVFDNGDKTPVYRVINKKTRFHHFTASRNEYLTLIRGGQWQSEGIPFYAAKKGTNVYRLYYPKNGAHFFTKSAAERNAAMKVGWRYEGVAFHVHEDGLRDVYRLYNPYTGDRLFSTYSEWRAVGRVTFGWRQEGIGWNAL</sequence>
<keyword evidence="2" id="KW-0732">Signal</keyword>
<feature type="chain" id="PRO_5038818327" evidence="2">
    <location>
        <begin position="32"/>
        <end position="492"/>
    </location>
</feature>
<dbReference type="Proteomes" id="UP000441772">
    <property type="component" value="Unassembled WGS sequence"/>
</dbReference>
<feature type="compositionally biased region" description="Polar residues" evidence="1">
    <location>
        <begin position="36"/>
        <end position="53"/>
    </location>
</feature>
<evidence type="ECO:0000313" key="4">
    <source>
        <dbReference type="EMBL" id="KAB7790340.1"/>
    </source>
</evidence>
<dbReference type="AlphaFoldDB" id="A0A6I1GFC3"/>
<gene>
    <name evidence="4" type="ORF">F7D09_1149</name>
</gene>
<reference evidence="4 5" key="1">
    <citation type="submission" date="2019-09" db="EMBL/GenBank/DDBJ databases">
        <title>Characterization of the phylogenetic diversity of two novel species belonging to the genus Bifidobacterium: Bifidobacterium cebidarum sp. nov. and Bifidobacterium leontopitheci sp. nov.</title>
        <authorList>
            <person name="Lugli G.A."/>
            <person name="Duranti S."/>
            <person name="Milani C."/>
            <person name="Turroni F."/>
            <person name="Ventura M."/>
        </authorList>
    </citation>
    <scope>NUCLEOTIDE SEQUENCE [LARGE SCALE GENOMIC DNA]</scope>
    <source>
        <strain evidence="4 5">LMG 31471</strain>
    </source>
</reference>
<dbReference type="Pfam" id="PF18885">
    <property type="entry name" value="DUF5648"/>
    <property type="match status" value="1"/>
</dbReference>
<feature type="compositionally biased region" description="Polar residues" evidence="1">
    <location>
        <begin position="88"/>
        <end position="108"/>
    </location>
</feature>
<name>A0A6I1GFC3_9BIFI</name>
<dbReference type="EMBL" id="WBVT01000015">
    <property type="protein sequence ID" value="KAB7790340.1"/>
    <property type="molecule type" value="Genomic_DNA"/>
</dbReference>
<evidence type="ECO:0000256" key="2">
    <source>
        <dbReference type="SAM" id="SignalP"/>
    </source>
</evidence>
<organism evidence="4 5">
    <name type="scientific">Bifidobacterium leontopitheci</name>
    <dbReference type="NCBI Taxonomy" id="2650774"/>
    <lineage>
        <taxon>Bacteria</taxon>
        <taxon>Bacillati</taxon>
        <taxon>Actinomycetota</taxon>
        <taxon>Actinomycetes</taxon>
        <taxon>Bifidobacteriales</taxon>
        <taxon>Bifidobacteriaceae</taxon>
        <taxon>Bifidobacterium</taxon>
    </lineage>
</organism>
<feature type="domain" description="DUF5648" evidence="3">
    <location>
        <begin position="362"/>
        <end position="491"/>
    </location>
</feature>
<evidence type="ECO:0000313" key="5">
    <source>
        <dbReference type="Proteomes" id="UP000441772"/>
    </source>
</evidence>
<accession>A0A6I1GFC3</accession>
<keyword evidence="5" id="KW-1185">Reference proteome</keyword>